<keyword evidence="1" id="KW-0812">Transmembrane</keyword>
<dbReference type="Gene3D" id="3.30.70.1440">
    <property type="entry name" value="Multidrug efflux transporter AcrB pore domain"/>
    <property type="match status" value="1"/>
</dbReference>
<name>A0A5C4RYC0_PROVB</name>
<accession>A0A5C4RYC0</accession>
<feature type="transmembrane region" description="Helical" evidence="1">
    <location>
        <begin position="466"/>
        <end position="490"/>
    </location>
</feature>
<dbReference type="Gene3D" id="3.30.70.1430">
    <property type="entry name" value="Multidrug efflux transporter AcrB pore domain"/>
    <property type="match status" value="2"/>
</dbReference>
<feature type="transmembrane region" description="Helical" evidence="1">
    <location>
        <begin position="985"/>
        <end position="1006"/>
    </location>
</feature>
<dbReference type="InterPro" id="IPR001036">
    <property type="entry name" value="Acrflvin-R"/>
</dbReference>
<feature type="transmembrane region" description="Helical" evidence="1">
    <location>
        <begin position="519"/>
        <end position="541"/>
    </location>
</feature>
<feature type="transmembrane region" description="Helical" evidence="1">
    <location>
        <begin position="905"/>
        <end position="926"/>
    </location>
</feature>
<keyword evidence="3" id="KW-1185">Reference proteome</keyword>
<dbReference type="SUPFAM" id="SSF82866">
    <property type="entry name" value="Multidrug efflux transporter AcrB transmembrane domain"/>
    <property type="match status" value="2"/>
</dbReference>
<keyword evidence="1" id="KW-0472">Membrane</keyword>
<comment type="caution">
    <text evidence="2">The sequence shown here is derived from an EMBL/GenBank/DDBJ whole genome shotgun (WGS) entry which is preliminary data.</text>
</comment>
<dbReference type="PANTHER" id="PTHR32063:SF18">
    <property type="entry name" value="CATION EFFLUX SYSTEM PROTEIN"/>
    <property type="match status" value="1"/>
</dbReference>
<dbReference type="InterPro" id="IPR027463">
    <property type="entry name" value="AcrB_DN_DC_subdom"/>
</dbReference>
<organism evidence="2 3">
    <name type="scientific">Prosthecochloris vibrioformis</name>
    <name type="common">Chlorobium vibrioforme</name>
    <dbReference type="NCBI Taxonomy" id="1098"/>
    <lineage>
        <taxon>Bacteria</taxon>
        <taxon>Pseudomonadati</taxon>
        <taxon>Chlorobiota</taxon>
        <taxon>Chlorobiia</taxon>
        <taxon>Chlorobiales</taxon>
        <taxon>Chlorobiaceae</taxon>
        <taxon>Prosthecochloris</taxon>
    </lineage>
</organism>
<evidence type="ECO:0000313" key="2">
    <source>
        <dbReference type="EMBL" id="TNJ36025.1"/>
    </source>
</evidence>
<dbReference type="PANTHER" id="PTHR32063">
    <property type="match status" value="1"/>
</dbReference>
<evidence type="ECO:0000313" key="3">
    <source>
        <dbReference type="Proteomes" id="UP000309544"/>
    </source>
</evidence>
<protein>
    <submittedName>
        <fullName evidence="2">Efflux RND transporter permease subunit</fullName>
    </submittedName>
</protein>
<dbReference type="AlphaFoldDB" id="A0A5C4RYC0"/>
<dbReference type="Gene3D" id="3.30.2090.10">
    <property type="entry name" value="Multidrug efflux transporter AcrB TolC docking domain, DN and DC subdomains"/>
    <property type="match status" value="2"/>
</dbReference>
<dbReference type="Proteomes" id="UP000309544">
    <property type="component" value="Unassembled WGS sequence"/>
</dbReference>
<keyword evidence="1" id="KW-1133">Transmembrane helix</keyword>
<feature type="transmembrane region" description="Helical" evidence="1">
    <location>
        <begin position="389"/>
        <end position="412"/>
    </location>
</feature>
<dbReference type="EMBL" id="VDCI01000009">
    <property type="protein sequence ID" value="TNJ36025.1"/>
    <property type="molecule type" value="Genomic_DNA"/>
</dbReference>
<proteinExistence type="predicted"/>
<feature type="transmembrane region" description="Helical" evidence="1">
    <location>
        <begin position="878"/>
        <end position="898"/>
    </location>
</feature>
<gene>
    <name evidence="2" type="ORF">FGF68_09275</name>
</gene>
<feature type="transmembrane region" description="Helical" evidence="1">
    <location>
        <begin position="853"/>
        <end position="872"/>
    </location>
</feature>
<evidence type="ECO:0000256" key="1">
    <source>
        <dbReference type="SAM" id="Phobius"/>
    </source>
</evidence>
<feature type="transmembrane region" description="Helical" evidence="1">
    <location>
        <begin position="12"/>
        <end position="30"/>
    </location>
</feature>
<feature type="transmembrane region" description="Helical" evidence="1">
    <location>
        <begin position="954"/>
        <end position="973"/>
    </location>
</feature>
<reference evidence="2 3" key="1">
    <citation type="submission" date="2019-05" db="EMBL/GenBank/DDBJ databases">
        <title>Draft Whole-Genome sequence of the green sulfur bacterium Prosthecochloris vibrioformis DSM 260.</title>
        <authorList>
            <person name="Meyer T.E."/>
            <person name="Kyndt J.A."/>
        </authorList>
    </citation>
    <scope>NUCLEOTIDE SEQUENCE [LARGE SCALE GENOMIC DNA]</scope>
    <source>
        <strain evidence="2 3">DSM 260</strain>
    </source>
</reference>
<feature type="transmembrane region" description="Helical" evidence="1">
    <location>
        <begin position="335"/>
        <end position="356"/>
    </location>
</feature>
<dbReference type="Gene3D" id="3.30.70.1320">
    <property type="entry name" value="Multidrug efflux transporter AcrB pore domain like"/>
    <property type="match status" value="1"/>
</dbReference>
<sequence>MMNPAEFALRKRTIMVMLTLVLMGAGMLSYQKLGRLEDPGFTIKTALVVTQYPGASPTEVENEVTDVIEEAIQSMGEIKEIYSSSEEGISYVYVDMQDKFSGDQLPQLWDQLRKKVAGAAMHLPPGAGTPIVNDDFGDVYGVYFAITGNGRNYAELKDYADELKKELLLSRDVAKIDFWGARQETIFIEIDRARIAALGISPDLITATLQSQNAIGRGGKVAAGSKYLRITPGGDIPDEQAIAELLLPLPGKTVRLGDIARVFTGYDDPPRNGLLFNGKPGIAMGISTIRGGNVIVMGDAVSDKLEQLAHNTPPGIELHTIYFQSDLVNQSVKAFVNNLVQAVIIVVVILMLFMGWQSGMMIGGILLLTIFGTFIAMALLGIDLQKMSLGALILALGMLVDNAIVVADGILVRVERGDGREHAATEVVKENIWPLFGATLIAILAFAAIGFAPGNIGEYCRSLFDVLALSLFISWVLAVTITPLFCVWFLKIPDTTTTDPFEKPVYRKYREMLHLGIRYRWATLSVAGLLLAASIIGFSSLPQAFFSNSTQPYFFINYWRPQGTHIDETRKDMVDLEHMISSLDGVRNVTGFLGEGGMRFILPYKYYTPNSGLCQFLVETTSHRDIERISSLVDEHIRSHYPDAQAYVTRIANGPPVDFKVEVRYRGPETEVLHNLAAQASAVMQSTPGTRDVRTDWRQQVQVIKPAYNEAQGRSSGITRHDLSISLLRNFQGIRTGVVRQGDELIPVVLRMPHEERASMTQLDNVQVWSSGKHGFFPMAQVVSGIEMEWEWPIIQRRDRQKAITVQCNPESGLAEPLRQAMLERIESIELPEGYTMEWAGEYKESMKGKGPLAQIFPICILGMFFILVWQFNSVKKATAIFLTVPLSLIGVTAGLLLTGQAFGFMAILGFLGLSGMLIKNAIVLVEQTELDLQAGKEPYKAVLDSAVSRLRPVVMAAATTILGMIPLIADPLYSAMATTIMGGLFAATFLTLGLVPVLYSIFFGIKADETHV</sequence>
<dbReference type="SUPFAM" id="SSF82693">
    <property type="entry name" value="Multidrug efflux transporter AcrB pore domain, PN1, PN2, PC1 and PC2 subdomains"/>
    <property type="match status" value="3"/>
</dbReference>
<feature type="transmembrane region" description="Helical" evidence="1">
    <location>
        <begin position="432"/>
        <end position="454"/>
    </location>
</feature>
<dbReference type="GO" id="GO:0042910">
    <property type="term" value="F:xenobiotic transmembrane transporter activity"/>
    <property type="evidence" value="ECO:0007669"/>
    <property type="project" value="TreeGrafter"/>
</dbReference>
<feature type="transmembrane region" description="Helical" evidence="1">
    <location>
        <begin position="362"/>
        <end position="382"/>
    </location>
</feature>
<dbReference type="Pfam" id="PF00873">
    <property type="entry name" value="ACR_tran"/>
    <property type="match status" value="1"/>
</dbReference>
<dbReference type="Gene3D" id="1.20.1640.10">
    <property type="entry name" value="Multidrug efflux transporter AcrB transmembrane domain"/>
    <property type="match status" value="2"/>
</dbReference>
<dbReference type="GO" id="GO:0005886">
    <property type="term" value="C:plasma membrane"/>
    <property type="evidence" value="ECO:0007669"/>
    <property type="project" value="TreeGrafter"/>
</dbReference>
<dbReference type="RefSeq" id="WP_139626826.1">
    <property type="nucleotide sequence ID" value="NZ_VDCI01000009.1"/>
</dbReference>
<dbReference type="PRINTS" id="PR00702">
    <property type="entry name" value="ACRIFLAVINRP"/>
</dbReference>
<dbReference type="SUPFAM" id="SSF82714">
    <property type="entry name" value="Multidrug efflux transporter AcrB TolC docking domain, DN and DC subdomains"/>
    <property type="match status" value="1"/>
</dbReference>